<name>D8SA00_SELML</name>
<keyword evidence="4" id="KW-1185">Reference proteome</keyword>
<dbReference type="PANTHER" id="PTHR47926:SF533">
    <property type="entry name" value="DYW DOMAIN-CONTAINING PROTEIN"/>
    <property type="match status" value="1"/>
</dbReference>
<evidence type="ECO:0000313" key="4">
    <source>
        <dbReference type="Proteomes" id="UP000001514"/>
    </source>
</evidence>
<dbReference type="AlphaFoldDB" id="D8SA00"/>
<dbReference type="Gene3D" id="1.25.40.10">
    <property type="entry name" value="Tetratricopeptide repeat domain"/>
    <property type="match status" value="4"/>
</dbReference>
<accession>D8SA00</accession>
<dbReference type="InterPro" id="IPR011990">
    <property type="entry name" value="TPR-like_helical_dom_sf"/>
</dbReference>
<dbReference type="eggNOG" id="KOG4197">
    <property type="taxonomic scope" value="Eukaryota"/>
</dbReference>
<dbReference type="NCBIfam" id="TIGR00756">
    <property type="entry name" value="PPR"/>
    <property type="match status" value="3"/>
</dbReference>
<gene>
    <name evidence="3" type="ORF">SELMODRAFT_31855</name>
</gene>
<organism evidence="4">
    <name type="scientific">Selaginella moellendorffii</name>
    <name type="common">Spikemoss</name>
    <dbReference type="NCBI Taxonomy" id="88036"/>
    <lineage>
        <taxon>Eukaryota</taxon>
        <taxon>Viridiplantae</taxon>
        <taxon>Streptophyta</taxon>
        <taxon>Embryophyta</taxon>
        <taxon>Tracheophyta</taxon>
        <taxon>Lycopodiopsida</taxon>
        <taxon>Selaginellales</taxon>
        <taxon>Selaginellaceae</taxon>
        <taxon>Selaginella</taxon>
    </lineage>
</organism>
<proteinExistence type="predicted"/>
<evidence type="ECO:0000256" key="2">
    <source>
        <dbReference type="PROSITE-ProRule" id="PRU00708"/>
    </source>
</evidence>
<dbReference type="PANTHER" id="PTHR47926">
    <property type="entry name" value="PENTATRICOPEPTIDE REPEAT-CONTAINING PROTEIN"/>
    <property type="match status" value="1"/>
</dbReference>
<dbReference type="InterPro" id="IPR002885">
    <property type="entry name" value="PPR_rpt"/>
</dbReference>
<dbReference type="HOGENOM" id="CLU_002706_30_3_1"/>
<dbReference type="KEGG" id="smo:SELMODRAFT_31855"/>
<dbReference type="InParanoid" id="D8SA00"/>
<feature type="non-terminal residue" evidence="3">
    <location>
        <position position="1"/>
    </location>
</feature>
<keyword evidence="1" id="KW-0677">Repeat</keyword>
<dbReference type="GO" id="GO:0003723">
    <property type="term" value="F:RNA binding"/>
    <property type="evidence" value="ECO:0007669"/>
    <property type="project" value="InterPro"/>
</dbReference>
<dbReference type="Pfam" id="PF01535">
    <property type="entry name" value="PPR"/>
    <property type="match status" value="8"/>
</dbReference>
<dbReference type="Pfam" id="PF13812">
    <property type="entry name" value="PPR_3"/>
    <property type="match status" value="1"/>
</dbReference>
<dbReference type="PROSITE" id="PS51375">
    <property type="entry name" value="PPR"/>
    <property type="match status" value="4"/>
</dbReference>
<feature type="repeat" description="PPR" evidence="2">
    <location>
        <begin position="111"/>
        <end position="145"/>
    </location>
</feature>
<feature type="repeat" description="PPR" evidence="2">
    <location>
        <begin position="300"/>
        <end position="334"/>
    </location>
</feature>
<dbReference type="FunFam" id="1.25.40.10:FF:000242">
    <property type="entry name" value="Pentatricopeptide repeat-containing protein"/>
    <property type="match status" value="1"/>
</dbReference>
<feature type="non-terminal residue" evidence="3">
    <location>
        <position position="474"/>
    </location>
</feature>
<protein>
    <recommendedName>
        <fullName evidence="5">Pentacotripeptide-repeat region of PRORP domain-containing protein</fullName>
    </recommendedName>
</protein>
<sequence length="474" mass="52668">VECAQALFDSMPDPNNFSWTFLLSAYARNGYFDRSKRVFDAMALNRCHDVVSWTILLKGFSESGRIEEMEEIFARMPARSVISFHTVFVAHKNAKNWDEASRAFLQMPEHDLISWTGMIQSYAGSGRIDRAEEMFGKIPARNTMCCNSMILAFADAGHLDPAKALFDSMPEKNEVSWNAMLAIENLEIDELHLYFERMPQRSIASWRAIVAENAAKGDLFRAKNTFDQMPEHSASSWSAMIMIAALGSDGDVGSAREIFDSMAEKEDIVARTAMIHAYARNGDLEQARSLFDVVELHSRDAILWNTMIAAYSQSGDLDEAREILERMPHRDVMAWTALMAQENGGQAMAVVAIMQLEGVAPNGISFVAVLGACGHDGFVASAGEYFRSMRRDYGLDPAKEHYGSMLLGLGRAGMLDAAEELMESMPFEPDAAMWGEILSACQIHGDVDRAWNAALRLGEMDPRDSATYVSLGNI</sequence>
<dbReference type="SUPFAM" id="SSF48452">
    <property type="entry name" value="TPR-like"/>
    <property type="match status" value="1"/>
</dbReference>
<dbReference type="InterPro" id="IPR046960">
    <property type="entry name" value="PPR_At4g14850-like_plant"/>
</dbReference>
<feature type="repeat" description="PPR" evidence="2">
    <location>
        <begin position="49"/>
        <end position="83"/>
    </location>
</feature>
<evidence type="ECO:0000313" key="3">
    <source>
        <dbReference type="EMBL" id="EFJ18913.1"/>
    </source>
</evidence>
<dbReference type="Proteomes" id="UP000001514">
    <property type="component" value="Unassembled WGS sequence"/>
</dbReference>
<evidence type="ECO:0008006" key="5">
    <source>
        <dbReference type="Google" id="ProtNLM"/>
    </source>
</evidence>
<reference evidence="3 4" key="1">
    <citation type="journal article" date="2011" name="Science">
        <title>The Selaginella genome identifies genetic changes associated with the evolution of vascular plants.</title>
        <authorList>
            <person name="Banks J.A."/>
            <person name="Nishiyama T."/>
            <person name="Hasebe M."/>
            <person name="Bowman J.L."/>
            <person name="Gribskov M."/>
            <person name="dePamphilis C."/>
            <person name="Albert V.A."/>
            <person name="Aono N."/>
            <person name="Aoyama T."/>
            <person name="Ambrose B.A."/>
            <person name="Ashton N.W."/>
            <person name="Axtell M.J."/>
            <person name="Barker E."/>
            <person name="Barker M.S."/>
            <person name="Bennetzen J.L."/>
            <person name="Bonawitz N.D."/>
            <person name="Chapple C."/>
            <person name="Cheng C."/>
            <person name="Correa L.G."/>
            <person name="Dacre M."/>
            <person name="DeBarry J."/>
            <person name="Dreyer I."/>
            <person name="Elias M."/>
            <person name="Engstrom E.M."/>
            <person name="Estelle M."/>
            <person name="Feng L."/>
            <person name="Finet C."/>
            <person name="Floyd S.K."/>
            <person name="Frommer W.B."/>
            <person name="Fujita T."/>
            <person name="Gramzow L."/>
            <person name="Gutensohn M."/>
            <person name="Harholt J."/>
            <person name="Hattori M."/>
            <person name="Heyl A."/>
            <person name="Hirai T."/>
            <person name="Hiwatashi Y."/>
            <person name="Ishikawa M."/>
            <person name="Iwata M."/>
            <person name="Karol K.G."/>
            <person name="Koehler B."/>
            <person name="Kolukisaoglu U."/>
            <person name="Kubo M."/>
            <person name="Kurata T."/>
            <person name="Lalonde S."/>
            <person name="Li K."/>
            <person name="Li Y."/>
            <person name="Litt A."/>
            <person name="Lyons E."/>
            <person name="Manning G."/>
            <person name="Maruyama T."/>
            <person name="Michael T.P."/>
            <person name="Mikami K."/>
            <person name="Miyazaki S."/>
            <person name="Morinaga S."/>
            <person name="Murata T."/>
            <person name="Mueller-Roeber B."/>
            <person name="Nelson D.R."/>
            <person name="Obara M."/>
            <person name="Oguri Y."/>
            <person name="Olmstead R.G."/>
            <person name="Onodera N."/>
            <person name="Petersen B.L."/>
            <person name="Pils B."/>
            <person name="Prigge M."/>
            <person name="Rensing S.A."/>
            <person name="Riano-Pachon D.M."/>
            <person name="Roberts A.W."/>
            <person name="Sato Y."/>
            <person name="Scheller H.V."/>
            <person name="Schulz B."/>
            <person name="Schulz C."/>
            <person name="Shakirov E.V."/>
            <person name="Shibagaki N."/>
            <person name="Shinohara N."/>
            <person name="Shippen D.E."/>
            <person name="Soerensen I."/>
            <person name="Sotooka R."/>
            <person name="Sugimoto N."/>
            <person name="Sugita M."/>
            <person name="Sumikawa N."/>
            <person name="Tanurdzic M."/>
            <person name="Theissen G."/>
            <person name="Ulvskov P."/>
            <person name="Wakazuki S."/>
            <person name="Weng J.K."/>
            <person name="Willats W.W."/>
            <person name="Wipf D."/>
            <person name="Wolf P.G."/>
            <person name="Yang L."/>
            <person name="Zimmer A.D."/>
            <person name="Zhu Q."/>
            <person name="Mitros T."/>
            <person name="Hellsten U."/>
            <person name="Loque D."/>
            <person name="Otillar R."/>
            <person name="Salamov A."/>
            <person name="Schmutz J."/>
            <person name="Shapiro H."/>
            <person name="Lindquist E."/>
            <person name="Lucas S."/>
            <person name="Rokhsar D."/>
            <person name="Grigoriev I.V."/>
        </authorList>
    </citation>
    <scope>NUCLEOTIDE SEQUENCE [LARGE SCALE GENOMIC DNA]</scope>
</reference>
<dbReference type="Gramene" id="EFJ18913">
    <property type="protein sequence ID" value="EFJ18913"/>
    <property type="gene ID" value="SELMODRAFT_31855"/>
</dbReference>
<evidence type="ECO:0000256" key="1">
    <source>
        <dbReference type="ARBA" id="ARBA00022737"/>
    </source>
</evidence>
<dbReference type="GO" id="GO:0009451">
    <property type="term" value="P:RNA modification"/>
    <property type="evidence" value="ECO:0007669"/>
    <property type="project" value="InterPro"/>
</dbReference>
<feature type="repeat" description="PPR" evidence="2">
    <location>
        <begin position="15"/>
        <end position="45"/>
    </location>
</feature>
<dbReference type="EMBL" id="GL377608">
    <property type="protein sequence ID" value="EFJ18913.1"/>
    <property type="molecule type" value="Genomic_DNA"/>
</dbReference>